<evidence type="ECO:0000256" key="3">
    <source>
        <dbReference type="ARBA" id="ARBA00022840"/>
    </source>
</evidence>
<dbReference type="OrthoDB" id="9778567at2"/>
<evidence type="ECO:0000313" key="6">
    <source>
        <dbReference type="Proteomes" id="UP000199060"/>
    </source>
</evidence>
<dbReference type="PANTHER" id="PTHR34698">
    <property type="entry name" value="5-OXOPROLINASE SUBUNIT B"/>
    <property type="match status" value="1"/>
</dbReference>
<dbReference type="SUPFAM" id="SSF50891">
    <property type="entry name" value="Cyclophilin-like"/>
    <property type="match status" value="1"/>
</dbReference>
<keyword evidence="3" id="KW-0067">ATP-binding</keyword>
<evidence type="ECO:0000256" key="1">
    <source>
        <dbReference type="ARBA" id="ARBA00022741"/>
    </source>
</evidence>
<dbReference type="Pfam" id="PF02682">
    <property type="entry name" value="CT_C_D"/>
    <property type="match status" value="1"/>
</dbReference>
<dbReference type="AlphaFoldDB" id="A0A1G6VCR7"/>
<dbReference type="SMART" id="SM00796">
    <property type="entry name" value="AHS1"/>
    <property type="match status" value="1"/>
</dbReference>
<dbReference type="InterPro" id="IPR003833">
    <property type="entry name" value="CT_C_D"/>
</dbReference>
<dbReference type="Proteomes" id="UP000199060">
    <property type="component" value="Unassembled WGS sequence"/>
</dbReference>
<reference evidence="6" key="1">
    <citation type="submission" date="2016-10" db="EMBL/GenBank/DDBJ databases">
        <authorList>
            <person name="Varghese N."/>
            <person name="Submissions S."/>
        </authorList>
    </citation>
    <scope>NUCLEOTIDE SEQUENCE [LARGE SCALE GENOMIC DNA]</scope>
    <source>
        <strain evidence="6">DSM 23095</strain>
    </source>
</reference>
<dbReference type="PANTHER" id="PTHR34698:SF2">
    <property type="entry name" value="5-OXOPROLINASE SUBUNIT B"/>
    <property type="match status" value="1"/>
</dbReference>
<evidence type="ECO:0000313" key="5">
    <source>
        <dbReference type="EMBL" id="SDD50635.1"/>
    </source>
</evidence>
<accession>A0A1G6VCR7</accession>
<keyword evidence="2" id="KW-0378">Hydrolase</keyword>
<dbReference type="InterPro" id="IPR010016">
    <property type="entry name" value="PxpB"/>
</dbReference>
<dbReference type="InterPro" id="IPR029000">
    <property type="entry name" value="Cyclophilin-like_dom_sf"/>
</dbReference>
<gene>
    <name evidence="5" type="ORF">SAMN04488104_10344</name>
</gene>
<proteinExistence type="predicted"/>
<sequence length="230" mass="25922">MVDLKPVIKHISPRISELSWDFKISDALLALKIEYLKNIQIEFHAAVEDIRSGYRSVSILWKAQKDQERLDRFLENIKVKPSALSNQVWKIPVCYDPQFGFDLEALAYSKGLAVEELVNLHTSPSYRIHFIGFLPGFPYLSGLDPRLATARKSIPDRNIPTGSVAIGGDQTGIYPQASPGGWHVIGRTPVSLFDFSSKIPFPFQMGDQLRFEPISRAEFESSVRSTIETI</sequence>
<dbReference type="EMBL" id="FNAC01000034">
    <property type="protein sequence ID" value="SDD50635.1"/>
    <property type="molecule type" value="Genomic_DNA"/>
</dbReference>
<feature type="domain" description="Carboxyltransferase" evidence="4">
    <location>
        <begin position="22"/>
        <end position="203"/>
    </location>
</feature>
<dbReference type="GO" id="GO:0005524">
    <property type="term" value="F:ATP binding"/>
    <property type="evidence" value="ECO:0007669"/>
    <property type="project" value="UniProtKB-KW"/>
</dbReference>
<keyword evidence="1" id="KW-0547">Nucleotide-binding</keyword>
<dbReference type="GO" id="GO:0016787">
    <property type="term" value="F:hydrolase activity"/>
    <property type="evidence" value="ECO:0007669"/>
    <property type="project" value="UniProtKB-KW"/>
</dbReference>
<evidence type="ECO:0000256" key="2">
    <source>
        <dbReference type="ARBA" id="ARBA00022801"/>
    </source>
</evidence>
<keyword evidence="6" id="KW-1185">Reference proteome</keyword>
<protein>
    <submittedName>
        <fullName evidence="5">Sensor histidine kinase inhibitor, KipI family</fullName>
    </submittedName>
</protein>
<dbReference type="Gene3D" id="2.40.100.10">
    <property type="entry name" value="Cyclophilin-like"/>
    <property type="match status" value="1"/>
</dbReference>
<name>A0A1G6VCR7_9BACT</name>
<dbReference type="RefSeq" id="WP_087940473.1">
    <property type="nucleotide sequence ID" value="NZ_FNAC01000034.1"/>
</dbReference>
<organism evidence="5 6">
    <name type="scientific">Algoriphagus faecimaris</name>
    <dbReference type="NCBI Taxonomy" id="686796"/>
    <lineage>
        <taxon>Bacteria</taxon>
        <taxon>Pseudomonadati</taxon>
        <taxon>Bacteroidota</taxon>
        <taxon>Cytophagia</taxon>
        <taxon>Cytophagales</taxon>
        <taxon>Cyclobacteriaceae</taxon>
        <taxon>Algoriphagus</taxon>
    </lineage>
</organism>
<dbReference type="NCBIfam" id="TIGR00370">
    <property type="entry name" value="5-oxoprolinase subunit PxpB"/>
    <property type="match status" value="1"/>
</dbReference>
<evidence type="ECO:0000259" key="4">
    <source>
        <dbReference type="SMART" id="SM00796"/>
    </source>
</evidence>
<dbReference type="STRING" id="686796.SAMN04488104_10344"/>